<evidence type="ECO:0000256" key="6">
    <source>
        <dbReference type="ARBA" id="ARBA00022989"/>
    </source>
</evidence>
<comment type="subcellular location">
    <subcellularLocation>
        <location evidence="2">Endomembrane system</location>
    </subcellularLocation>
    <subcellularLocation>
        <location evidence="1">Membrane</location>
        <topology evidence="1">Single-pass membrane protein</topology>
    </subcellularLocation>
</comment>
<keyword evidence="4" id="KW-0808">Transferase</keyword>
<name>A0ABU0BT15_9HYPH</name>
<evidence type="ECO:0000256" key="7">
    <source>
        <dbReference type="ARBA" id="ARBA00023136"/>
    </source>
</evidence>
<keyword evidence="6" id="KW-1133">Transmembrane helix</keyword>
<dbReference type="InterPro" id="IPR038578">
    <property type="entry name" value="GT29-like_sf"/>
</dbReference>
<evidence type="ECO:0000256" key="2">
    <source>
        <dbReference type="ARBA" id="ARBA00004308"/>
    </source>
</evidence>
<evidence type="ECO:0000313" key="9">
    <source>
        <dbReference type="EMBL" id="MDQ0321406.1"/>
    </source>
</evidence>
<keyword evidence="5" id="KW-0812">Transmembrane</keyword>
<organism evidence="9 10">
    <name type="scientific">Pararhizobium capsulatum DSM 1112</name>
    <dbReference type="NCBI Taxonomy" id="1121113"/>
    <lineage>
        <taxon>Bacteria</taxon>
        <taxon>Pseudomonadati</taxon>
        <taxon>Pseudomonadota</taxon>
        <taxon>Alphaproteobacteria</taxon>
        <taxon>Hyphomicrobiales</taxon>
        <taxon>Rhizobiaceae</taxon>
        <taxon>Rhizobium/Agrobacterium group</taxon>
        <taxon>Pararhizobium</taxon>
    </lineage>
</organism>
<evidence type="ECO:0000313" key="10">
    <source>
        <dbReference type="Proteomes" id="UP001230207"/>
    </source>
</evidence>
<sequence>MKQKIMIVGNGEVPPGAATLIDSADLVIRFNDCRTFGEAGEKTDVVAICNTGRPGKARLASAEWASHPAVQQAGAIWSVRDPAKFTALRQVLAVSHPELDDFCDDYTADFSRLCVCLGKKHSVISRAVHEAVDTQLQAFSPAPYVVPSSGLIVIAYVLESFRDDEVTIAGFGHEGWEGHPFEAERRLVERSIGEGRLSRLQPLDDVAAPSIHATAPL</sequence>
<proteinExistence type="predicted"/>
<dbReference type="Proteomes" id="UP001230207">
    <property type="component" value="Unassembled WGS sequence"/>
</dbReference>
<dbReference type="InterPro" id="IPR001675">
    <property type="entry name" value="Glyco_trans_29"/>
</dbReference>
<keyword evidence="10" id="KW-1185">Reference proteome</keyword>
<accession>A0ABU0BT15</accession>
<evidence type="ECO:0000256" key="1">
    <source>
        <dbReference type="ARBA" id="ARBA00004167"/>
    </source>
</evidence>
<evidence type="ECO:0008006" key="11">
    <source>
        <dbReference type="Google" id="ProtNLM"/>
    </source>
</evidence>
<dbReference type="Pfam" id="PF00777">
    <property type="entry name" value="Glyco_transf_29"/>
    <property type="match status" value="1"/>
</dbReference>
<evidence type="ECO:0000256" key="4">
    <source>
        <dbReference type="ARBA" id="ARBA00022679"/>
    </source>
</evidence>
<dbReference type="Gene3D" id="3.90.1480.20">
    <property type="entry name" value="Glycosyl transferase family 29"/>
    <property type="match status" value="1"/>
</dbReference>
<keyword evidence="7" id="KW-0472">Membrane</keyword>
<evidence type="ECO:0000256" key="8">
    <source>
        <dbReference type="ARBA" id="ARBA00023180"/>
    </source>
</evidence>
<evidence type="ECO:0000256" key="5">
    <source>
        <dbReference type="ARBA" id="ARBA00022692"/>
    </source>
</evidence>
<protein>
    <recommendedName>
        <fullName evidence="11">Urease operon accessory protein</fullName>
    </recommendedName>
</protein>
<evidence type="ECO:0000256" key="3">
    <source>
        <dbReference type="ARBA" id="ARBA00022676"/>
    </source>
</evidence>
<keyword evidence="8" id="KW-0325">Glycoprotein</keyword>
<reference evidence="9 10" key="1">
    <citation type="submission" date="2023-07" db="EMBL/GenBank/DDBJ databases">
        <title>Genomic Encyclopedia of Type Strains, Phase IV (KMG-IV): sequencing the most valuable type-strain genomes for metagenomic binning, comparative biology and taxonomic classification.</title>
        <authorList>
            <person name="Goeker M."/>
        </authorList>
    </citation>
    <scope>NUCLEOTIDE SEQUENCE [LARGE SCALE GENOMIC DNA]</scope>
    <source>
        <strain evidence="9 10">DSM 1112</strain>
    </source>
</reference>
<comment type="caution">
    <text evidence="9">The sequence shown here is derived from an EMBL/GenBank/DDBJ whole genome shotgun (WGS) entry which is preliminary data.</text>
</comment>
<dbReference type="EMBL" id="JAUSVF010000001">
    <property type="protein sequence ID" value="MDQ0321406.1"/>
    <property type="molecule type" value="Genomic_DNA"/>
</dbReference>
<gene>
    <name evidence="9" type="ORF">QO002_003544</name>
</gene>
<keyword evidence="3" id="KW-0328">Glycosyltransferase</keyword>